<comment type="caution">
    <text evidence="2">The sequence shown here is derived from an EMBL/GenBank/DDBJ whole genome shotgun (WGS) entry which is preliminary data.</text>
</comment>
<feature type="compositionally biased region" description="Basic and acidic residues" evidence="1">
    <location>
        <begin position="73"/>
        <end position="85"/>
    </location>
</feature>
<reference evidence="2 3" key="1">
    <citation type="journal article" date="2019" name="Int. J. Syst. Evol. Microbiol.">
        <title>The Global Catalogue of Microorganisms (GCM) 10K type strain sequencing project: providing services to taxonomists for standard genome sequencing and annotation.</title>
        <authorList>
            <consortium name="The Broad Institute Genomics Platform"/>
            <consortium name="The Broad Institute Genome Sequencing Center for Infectious Disease"/>
            <person name="Wu L."/>
            <person name="Ma J."/>
        </authorList>
    </citation>
    <scope>NUCLEOTIDE SEQUENCE [LARGE SCALE GENOMIC DNA]</scope>
    <source>
        <strain evidence="2 3">JCM 4788</strain>
    </source>
</reference>
<keyword evidence="3" id="KW-1185">Reference proteome</keyword>
<evidence type="ECO:0000256" key="1">
    <source>
        <dbReference type="SAM" id="MobiDB-lite"/>
    </source>
</evidence>
<feature type="compositionally biased region" description="Polar residues" evidence="1">
    <location>
        <begin position="58"/>
        <end position="69"/>
    </location>
</feature>
<organism evidence="2 3">
    <name type="scientific">Streptomyces luteireticuli</name>
    <dbReference type="NCBI Taxonomy" id="173858"/>
    <lineage>
        <taxon>Bacteria</taxon>
        <taxon>Bacillati</taxon>
        <taxon>Actinomycetota</taxon>
        <taxon>Actinomycetes</taxon>
        <taxon>Kitasatosporales</taxon>
        <taxon>Streptomycetaceae</taxon>
        <taxon>Streptomyces</taxon>
    </lineage>
</organism>
<proteinExistence type="predicted"/>
<evidence type="ECO:0000313" key="3">
    <source>
        <dbReference type="Proteomes" id="UP001500879"/>
    </source>
</evidence>
<dbReference type="Proteomes" id="UP001500879">
    <property type="component" value="Unassembled WGS sequence"/>
</dbReference>
<protein>
    <submittedName>
        <fullName evidence="2">Uncharacterized protein</fullName>
    </submittedName>
</protein>
<sequence>MCSRTSSDAVLGASACLPCPHSVRLLSSLVRVLRAANVLPRCGSSAVVLLTALRLGGQTQAPPATQRTSGGMDHLKEAGSHDKAKARAAQNWALGHAHD</sequence>
<feature type="region of interest" description="Disordered" evidence="1">
    <location>
        <begin position="58"/>
        <end position="99"/>
    </location>
</feature>
<name>A0ABN0YLS0_9ACTN</name>
<gene>
    <name evidence="2" type="ORF">GCM10010357_20950</name>
</gene>
<evidence type="ECO:0000313" key="2">
    <source>
        <dbReference type="EMBL" id="GAA0399781.1"/>
    </source>
</evidence>
<accession>A0ABN0YLS0</accession>
<dbReference type="EMBL" id="BAAABX010000023">
    <property type="protein sequence ID" value="GAA0399781.1"/>
    <property type="molecule type" value="Genomic_DNA"/>
</dbReference>